<evidence type="ECO:0000256" key="4">
    <source>
        <dbReference type="ARBA" id="ARBA00016507"/>
    </source>
</evidence>
<keyword evidence="8" id="KW-0653">Protein transport</keyword>
<dbReference type="GO" id="GO:0009288">
    <property type="term" value="C:bacterial-type flagellum"/>
    <property type="evidence" value="ECO:0007669"/>
    <property type="project" value="InterPro"/>
</dbReference>
<dbReference type="GO" id="GO:0005829">
    <property type="term" value="C:cytosol"/>
    <property type="evidence" value="ECO:0007669"/>
    <property type="project" value="TreeGrafter"/>
</dbReference>
<organism evidence="12 13">
    <name type="scientific">Kosakonia arachidis</name>
    <dbReference type="NCBI Taxonomy" id="551989"/>
    <lineage>
        <taxon>Bacteria</taxon>
        <taxon>Pseudomonadati</taxon>
        <taxon>Pseudomonadota</taxon>
        <taxon>Gammaproteobacteria</taxon>
        <taxon>Enterobacterales</taxon>
        <taxon>Enterobacteriaceae</taxon>
        <taxon>Kosakonia</taxon>
    </lineage>
</organism>
<evidence type="ECO:0000256" key="8">
    <source>
        <dbReference type="ARBA" id="ARBA00022927"/>
    </source>
</evidence>
<comment type="function">
    <text evidence="1">Needed for flagellar regrowth and assembly.</text>
</comment>
<evidence type="ECO:0000256" key="10">
    <source>
        <dbReference type="SAM" id="MobiDB-lite"/>
    </source>
</evidence>
<dbReference type="GO" id="GO:0071973">
    <property type="term" value="P:bacterial-type flagellum-dependent cell motility"/>
    <property type="evidence" value="ECO:0007669"/>
    <property type="project" value="InterPro"/>
</dbReference>
<keyword evidence="12" id="KW-0282">Flagellum</keyword>
<dbReference type="InterPro" id="IPR051472">
    <property type="entry name" value="T3SS_Stator/FliH"/>
</dbReference>
<dbReference type="InterPro" id="IPR000563">
    <property type="entry name" value="Flag_FliH"/>
</dbReference>
<dbReference type="PANTHER" id="PTHR34982:SF1">
    <property type="entry name" value="FLAGELLAR ASSEMBLY PROTEIN FLIH"/>
    <property type="match status" value="1"/>
</dbReference>
<comment type="similarity">
    <text evidence="3">Belongs to the FliH family.</text>
</comment>
<dbReference type="PRINTS" id="PR01003">
    <property type="entry name" value="FLGFLIH"/>
</dbReference>
<evidence type="ECO:0000256" key="7">
    <source>
        <dbReference type="ARBA" id="ARBA00022795"/>
    </source>
</evidence>
<evidence type="ECO:0000313" key="12">
    <source>
        <dbReference type="EMBL" id="SFU20138.1"/>
    </source>
</evidence>
<protein>
    <recommendedName>
        <fullName evidence="4">Flagellar assembly protein FliH</fullName>
    </recommendedName>
</protein>
<evidence type="ECO:0000256" key="9">
    <source>
        <dbReference type="ARBA" id="ARBA00023225"/>
    </source>
</evidence>
<feature type="region of interest" description="Disordered" evidence="10">
    <location>
        <begin position="55"/>
        <end position="74"/>
    </location>
</feature>
<dbReference type="Proteomes" id="UP000199187">
    <property type="component" value="Unassembled WGS sequence"/>
</dbReference>
<name>A0A1I7E864_9ENTR</name>
<dbReference type="InterPro" id="IPR018035">
    <property type="entry name" value="Flagellar_FliH/T3SS_HrpE"/>
</dbReference>
<evidence type="ECO:0000313" key="13">
    <source>
        <dbReference type="Proteomes" id="UP000199187"/>
    </source>
</evidence>
<evidence type="ECO:0000256" key="2">
    <source>
        <dbReference type="ARBA" id="ARBA00004496"/>
    </source>
</evidence>
<gene>
    <name evidence="12" type="ORF">SAMN05192562_11213</name>
</gene>
<keyword evidence="7" id="KW-1005">Bacterial flagellum biogenesis</keyword>
<dbReference type="GO" id="GO:0044781">
    <property type="term" value="P:bacterial-type flagellum organization"/>
    <property type="evidence" value="ECO:0007669"/>
    <property type="project" value="UniProtKB-KW"/>
</dbReference>
<keyword evidence="9" id="KW-1006">Bacterial flagellum protein export</keyword>
<dbReference type="GO" id="GO:0015031">
    <property type="term" value="P:protein transport"/>
    <property type="evidence" value="ECO:0007669"/>
    <property type="project" value="UniProtKB-KW"/>
</dbReference>
<keyword evidence="13" id="KW-1185">Reference proteome</keyword>
<keyword evidence="5" id="KW-0813">Transport</keyword>
<keyword evidence="6" id="KW-0963">Cytoplasm</keyword>
<dbReference type="RefSeq" id="WP_167518530.1">
    <property type="nucleotide sequence ID" value="NZ_CP045300.1"/>
</dbReference>
<evidence type="ECO:0000259" key="11">
    <source>
        <dbReference type="Pfam" id="PF02108"/>
    </source>
</evidence>
<evidence type="ECO:0000256" key="6">
    <source>
        <dbReference type="ARBA" id="ARBA00022490"/>
    </source>
</evidence>
<proteinExistence type="inferred from homology"/>
<dbReference type="Pfam" id="PF02108">
    <property type="entry name" value="FliH"/>
    <property type="match status" value="1"/>
</dbReference>
<comment type="subcellular location">
    <subcellularLocation>
        <location evidence="2">Cytoplasm</location>
    </subcellularLocation>
</comment>
<sequence length="236" mass="26345">MSTSDRDWRLWQPESLLDSFESPVIEPSQTDALAVVDPASEAQFQAELARLRQQAEREGYATGERNGLEEGQTRGYREGFNHGRAEGLAQGTAEANTQQRALISRFTLLVDEFQAALDSLDSVIPARLVQLSLNAVRSMLGKQIVCDTSVLLEKIRQLLQENLQFTNQIELWVSDEDLPMVQEHLGEMLQGRGWALHADAKMVPGGCRITAEEGELDGSLSANWQMLCNLAMEDYH</sequence>
<dbReference type="PANTHER" id="PTHR34982">
    <property type="entry name" value="YOP PROTEINS TRANSLOCATION PROTEIN L"/>
    <property type="match status" value="1"/>
</dbReference>
<evidence type="ECO:0000256" key="1">
    <source>
        <dbReference type="ARBA" id="ARBA00003041"/>
    </source>
</evidence>
<evidence type="ECO:0000256" key="3">
    <source>
        <dbReference type="ARBA" id="ARBA00006602"/>
    </source>
</evidence>
<feature type="domain" description="Flagellar assembly protein FliH/Type III secretion system HrpE" evidence="11">
    <location>
        <begin position="103"/>
        <end position="226"/>
    </location>
</feature>
<dbReference type="GO" id="GO:0003774">
    <property type="term" value="F:cytoskeletal motor activity"/>
    <property type="evidence" value="ECO:0007669"/>
    <property type="project" value="InterPro"/>
</dbReference>
<dbReference type="EMBL" id="FPAU01000012">
    <property type="protein sequence ID" value="SFU20138.1"/>
    <property type="molecule type" value="Genomic_DNA"/>
</dbReference>
<keyword evidence="12" id="KW-0966">Cell projection</keyword>
<keyword evidence="12" id="KW-0969">Cilium</keyword>
<reference evidence="13" key="1">
    <citation type="submission" date="2016-10" db="EMBL/GenBank/DDBJ databases">
        <authorList>
            <person name="Varghese N."/>
            <person name="Submissions S."/>
        </authorList>
    </citation>
    <scope>NUCLEOTIDE SEQUENCE [LARGE SCALE GENOMIC DNA]</scope>
    <source>
        <strain evidence="13">Ah-143</strain>
    </source>
</reference>
<dbReference type="AlphaFoldDB" id="A0A1I7E864"/>
<evidence type="ECO:0000256" key="5">
    <source>
        <dbReference type="ARBA" id="ARBA00022448"/>
    </source>
</evidence>
<accession>A0A1I7E864</accession>